<keyword evidence="1" id="KW-1133">Transmembrane helix</keyword>
<keyword evidence="1" id="KW-0812">Transmembrane</keyword>
<comment type="caution">
    <text evidence="2">The sequence shown here is derived from an EMBL/GenBank/DDBJ whole genome shotgun (WGS) entry which is preliminary data.</text>
</comment>
<dbReference type="Proteomes" id="UP001151760">
    <property type="component" value="Unassembled WGS sequence"/>
</dbReference>
<keyword evidence="1" id="KW-0472">Membrane</keyword>
<name>A0ABQ4X709_9ASTR</name>
<reference evidence="2" key="2">
    <citation type="submission" date="2022-01" db="EMBL/GenBank/DDBJ databases">
        <authorList>
            <person name="Yamashiro T."/>
            <person name="Shiraishi A."/>
            <person name="Satake H."/>
            <person name="Nakayama K."/>
        </authorList>
    </citation>
    <scope>NUCLEOTIDE SEQUENCE</scope>
</reference>
<dbReference type="EMBL" id="BQNB010009244">
    <property type="protein sequence ID" value="GJS60785.1"/>
    <property type="molecule type" value="Genomic_DNA"/>
</dbReference>
<organism evidence="2 3">
    <name type="scientific">Tanacetum coccineum</name>
    <dbReference type="NCBI Taxonomy" id="301880"/>
    <lineage>
        <taxon>Eukaryota</taxon>
        <taxon>Viridiplantae</taxon>
        <taxon>Streptophyta</taxon>
        <taxon>Embryophyta</taxon>
        <taxon>Tracheophyta</taxon>
        <taxon>Spermatophyta</taxon>
        <taxon>Magnoliopsida</taxon>
        <taxon>eudicotyledons</taxon>
        <taxon>Gunneridae</taxon>
        <taxon>Pentapetalae</taxon>
        <taxon>asterids</taxon>
        <taxon>campanulids</taxon>
        <taxon>Asterales</taxon>
        <taxon>Asteraceae</taxon>
        <taxon>Asteroideae</taxon>
        <taxon>Anthemideae</taxon>
        <taxon>Anthemidinae</taxon>
        <taxon>Tanacetum</taxon>
    </lineage>
</organism>
<reference evidence="2" key="1">
    <citation type="journal article" date="2022" name="Int. J. Mol. Sci.">
        <title>Draft Genome of Tanacetum Coccineum: Genomic Comparison of Closely Related Tanacetum-Family Plants.</title>
        <authorList>
            <person name="Yamashiro T."/>
            <person name="Shiraishi A."/>
            <person name="Nakayama K."/>
            <person name="Satake H."/>
        </authorList>
    </citation>
    <scope>NUCLEOTIDE SEQUENCE</scope>
</reference>
<accession>A0ABQ4X709</accession>
<keyword evidence="3" id="KW-1185">Reference proteome</keyword>
<evidence type="ECO:0000313" key="2">
    <source>
        <dbReference type="EMBL" id="GJS60785.1"/>
    </source>
</evidence>
<protein>
    <submittedName>
        <fullName evidence="2">Uncharacterized protein</fullName>
    </submittedName>
</protein>
<evidence type="ECO:0000313" key="3">
    <source>
        <dbReference type="Proteomes" id="UP001151760"/>
    </source>
</evidence>
<feature type="transmembrane region" description="Helical" evidence="1">
    <location>
        <begin position="17"/>
        <end position="35"/>
    </location>
</feature>
<gene>
    <name evidence="2" type="ORF">Tco_0655569</name>
</gene>
<evidence type="ECO:0000256" key="1">
    <source>
        <dbReference type="SAM" id="Phobius"/>
    </source>
</evidence>
<proteinExistence type="predicted"/>
<sequence length="245" mass="27178">MLACSHYWNVSKQTTHYYDWLFAVFILFGSLHTIMMNNKPALIARLGFDLLIVCEIRLHLDAALDSDGDLMSETLIYKVSAAGSLNIHESLPVYGRLRVSEAAICFVAVYVEAIVCLVFKPVTKKQQETQGLEDTSRLNVLGLQQFDTYIFTTAHVLNTANGDKYCQTMLVLLEGEQKGSGTEELCDWVALVVIDQTVVMTSCRMVKNEYCCGCGGNTLNDVLRAEPVGCEKEADSLIGDCIKLL</sequence>